<keyword evidence="2" id="KW-1185">Reference proteome</keyword>
<dbReference type="EMBL" id="JACHIP010000018">
    <property type="protein sequence ID" value="MBB5060705.1"/>
    <property type="molecule type" value="Genomic_DNA"/>
</dbReference>
<evidence type="ECO:0000313" key="1">
    <source>
        <dbReference type="EMBL" id="MBB5060705.1"/>
    </source>
</evidence>
<dbReference type="Proteomes" id="UP000540989">
    <property type="component" value="Unassembled WGS sequence"/>
</dbReference>
<name>A0A7W7ZIS4_9BACT</name>
<organism evidence="1 2">
    <name type="scientific">Granulicella aggregans</name>
    <dbReference type="NCBI Taxonomy" id="474949"/>
    <lineage>
        <taxon>Bacteria</taxon>
        <taxon>Pseudomonadati</taxon>
        <taxon>Acidobacteriota</taxon>
        <taxon>Terriglobia</taxon>
        <taxon>Terriglobales</taxon>
        <taxon>Acidobacteriaceae</taxon>
        <taxon>Granulicella</taxon>
    </lineage>
</organism>
<gene>
    <name evidence="1" type="ORF">HDF16_005441</name>
</gene>
<dbReference type="AlphaFoldDB" id="A0A7W7ZIS4"/>
<reference evidence="1 2" key="1">
    <citation type="submission" date="2020-08" db="EMBL/GenBank/DDBJ databases">
        <title>Genomic Encyclopedia of Type Strains, Phase IV (KMG-V): Genome sequencing to study the core and pangenomes of soil and plant-associated prokaryotes.</title>
        <authorList>
            <person name="Whitman W."/>
        </authorList>
    </citation>
    <scope>NUCLEOTIDE SEQUENCE [LARGE SCALE GENOMIC DNA]</scope>
    <source>
        <strain evidence="1 2">M8UP14</strain>
    </source>
</reference>
<proteinExistence type="predicted"/>
<evidence type="ECO:0000313" key="2">
    <source>
        <dbReference type="Proteomes" id="UP000540989"/>
    </source>
</evidence>
<comment type="caution">
    <text evidence="1">The sequence shown here is derived from an EMBL/GenBank/DDBJ whole genome shotgun (WGS) entry which is preliminary data.</text>
</comment>
<protein>
    <submittedName>
        <fullName evidence="1">Uncharacterized protein</fullName>
    </submittedName>
</protein>
<accession>A0A7W7ZIS4</accession>
<sequence length="71" mass="7709">MVQIAVASLYERLRPLLQCKHRWSPLSAGGQSEITCLGFSLSPHSCIHVCAECTGYCIKSSLFPLPQCGKG</sequence>